<dbReference type="InterPro" id="IPR021335">
    <property type="entry name" value="DUF2948"/>
</dbReference>
<evidence type="ECO:0000313" key="2">
    <source>
        <dbReference type="Proteomes" id="UP000325797"/>
    </source>
</evidence>
<dbReference type="AlphaFoldDB" id="A0A5J6N4B1"/>
<reference evidence="1 2" key="1">
    <citation type="submission" date="2019-08" db="EMBL/GenBank/DDBJ databases">
        <title>Hyperibacter terrae gen. nov., sp. nov. and Hyperibacter viscosus sp. nov., two new members in the family Rhodospirillaceae isolated from the rhizosphere of Hypericum perforatum.</title>
        <authorList>
            <person name="Noviana Z."/>
        </authorList>
    </citation>
    <scope>NUCLEOTIDE SEQUENCE [LARGE SCALE GENOMIC DNA]</scope>
    <source>
        <strain evidence="1 2">R5959</strain>
    </source>
</reference>
<dbReference type="RefSeq" id="WP_151119097.1">
    <property type="nucleotide sequence ID" value="NZ_CP042582.1"/>
</dbReference>
<sequence>MSVSGGLKLRARDAADLAIIAACLQDALVRPRDMTYLAAEKRFAFVANRFRWEVAAERAPDEPTSAPARPAAGDAEFADGEVLGPVYQRVHCGVCFDRVRGVKLRGFSLAKGPEFLELLTVQAQDDTILLMFAGNATVRLEVEAVRCHFEDLGEAWPTGWLPHHADDEAAPNRKSPA</sequence>
<dbReference type="EMBL" id="CP042582">
    <property type="protein sequence ID" value="QEX23755.1"/>
    <property type="molecule type" value="Genomic_DNA"/>
</dbReference>
<protein>
    <recommendedName>
        <fullName evidence="3">DUF2948 domain-containing protein</fullName>
    </recommendedName>
</protein>
<name>A0A5J6N4B1_9PROT</name>
<dbReference type="Proteomes" id="UP000325797">
    <property type="component" value="Chromosome"/>
</dbReference>
<organism evidence="1 2">
    <name type="scientific">Hypericibacter adhaerens</name>
    <dbReference type="NCBI Taxonomy" id="2602016"/>
    <lineage>
        <taxon>Bacteria</taxon>
        <taxon>Pseudomonadati</taxon>
        <taxon>Pseudomonadota</taxon>
        <taxon>Alphaproteobacteria</taxon>
        <taxon>Rhodospirillales</taxon>
        <taxon>Dongiaceae</taxon>
        <taxon>Hypericibacter</taxon>
    </lineage>
</organism>
<evidence type="ECO:0008006" key="3">
    <source>
        <dbReference type="Google" id="ProtNLM"/>
    </source>
</evidence>
<dbReference type="OrthoDB" id="7352754at2"/>
<keyword evidence="2" id="KW-1185">Reference proteome</keyword>
<dbReference type="Pfam" id="PF11164">
    <property type="entry name" value="DUF2948"/>
    <property type="match status" value="1"/>
</dbReference>
<accession>A0A5J6N4B1</accession>
<evidence type="ECO:0000313" key="1">
    <source>
        <dbReference type="EMBL" id="QEX23755.1"/>
    </source>
</evidence>
<dbReference type="KEGG" id="hadh:FRZ61_36940"/>
<proteinExistence type="predicted"/>
<gene>
    <name evidence="1" type="ORF">FRZ61_36940</name>
</gene>